<dbReference type="EMBL" id="CP056070">
    <property type="protein sequence ID" value="UKK01163.2"/>
    <property type="molecule type" value="Genomic_DNA"/>
</dbReference>
<protein>
    <submittedName>
        <fullName evidence="1">Uncharacterized protein</fullName>
    </submittedName>
</protein>
<dbReference type="Proteomes" id="UP000244811">
    <property type="component" value="Chromosome 3"/>
</dbReference>
<proteinExistence type="predicted"/>
<sequence>MYNNLKFISGRKVFPIIEYKNLLTKYTNFSLNTLILKCKIINRTQINYFSTYVSRNPTLRNNFAQSYLITREAPQYSGNTDELNKSLVTKLEELSKDLEIKLNSIPFELNYTDLSYNVICGSNNYPYHSHSTDGSISLQITNNELWMESQRENRIYGIEKNILYRKIKPSTMLLTDRYILEKYKYKNKKGDDDINQVYVTNLFEKNIISIISEINPKDALKLIRSAYLLKIPVGYERMCHLLSVSLKTLSTLSTKEIVELAVCVRSYVDNDNSYLKFYMLAIGSILEDRCSQLKMLSQQSLIDYMLPLALMQFGEHPISWSILLNHEILDKITERCHSLDEKYMANLLVILSSLEHCPDVSNKYYRVYESLVNCLKNSLHLVEPNEIINMLNMPILFPNLEVFRESLFKQVLDRSKEFSVNSLAMIYLKHKDEIPKEYSDDVLNMLNRTLMYISPKYIPDLYCCYLKRGDFNAKDNNNYEHYLIMNYKTLSIKNISNVLMYLSINGKSKCTIYSWIIKRFQMLRMDNKVNNQELLDVVLSMSLVGIQNINVWNRLNLGNLIYQTPKNILVYLGYSFLITNYGDKNSWKVLLERILLENKHFNPETYEVIKAAQILEYIPTNTYNPRLYYLLSQCRSLYITKLARQRHTSPVPYEKMFDRLSIKYKKRVILNDLYEAYYILPEFNIIVDVTKDPIKHPTSGTVVGEAVLRHHVWNKMKYRTFTFEDAFWDEFKKEDEGGVVWDIEKMIVTFSKFTRLYHLKNRTVGRRFPILKTKERDDRGNIVLRSIRNEINTKNTGERSSRIKRLQSILYQKSTD</sequence>
<reference evidence="1" key="1">
    <citation type="submission" date="2022-07" db="EMBL/GenBank/DDBJ databases">
        <title>Evaluation of T. orientalis genome assembly methods using nanopore sequencing and analysis of variation between genomes.</title>
        <authorList>
            <person name="Yam J."/>
            <person name="Micallef M.L."/>
            <person name="Liu M."/>
            <person name="Djordjevic S.P."/>
            <person name="Bogema D.R."/>
            <person name="Jenkins C."/>
        </authorList>
    </citation>
    <scope>NUCLEOTIDE SEQUENCE</scope>
    <source>
        <strain evidence="1">Goon Nure</strain>
    </source>
</reference>
<gene>
    <name evidence="1" type="ORF">MACK_001976</name>
</gene>
<evidence type="ECO:0000313" key="2">
    <source>
        <dbReference type="Proteomes" id="UP000244811"/>
    </source>
</evidence>
<dbReference type="AlphaFoldDB" id="A0A976QTW8"/>
<accession>A0A976QTW8</accession>
<organism evidence="1 2">
    <name type="scientific">Theileria orientalis</name>
    <dbReference type="NCBI Taxonomy" id="68886"/>
    <lineage>
        <taxon>Eukaryota</taxon>
        <taxon>Sar</taxon>
        <taxon>Alveolata</taxon>
        <taxon>Apicomplexa</taxon>
        <taxon>Aconoidasida</taxon>
        <taxon>Piroplasmida</taxon>
        <taxon>Theileriidae</taxon>
        <taxon>Theileria</taxon>
    </lineage>
</organism>
<name>A0A976QTW8_THEOR</name>
<evidence type="ECO:0000313" key="1">
    <source>
        <dbReference type="EMBL" id="UKK01163.2"/>
    </source>
</evidence>